<dbReference type="SUPFAM" id="SSF55008">
    <property type="entry name" value="HMA, heavy metal-associated domain"/>
    <property type="match status" value="1"/>
</dbReference>
<gene>
    <name evidence="4" type="primary">merP</name>
    <name evidence="4" type="ORF">SCABRO_01713</name>
</gene>
<dbReference type="EMBL" id="JRYO01000121">
    <property type="protein sequence ID" value="KHE92504.1"/>
    <property type="molecule type" value="Genomic_DNA"/>
</dbReference>
<organism evidence="4 5">
    <name type="scientific">Candidatus Scalindua brodae</name>
    <dbReference type="NCBI Taxonomy" id="237368"/>
    <lineage>
        <taxon>Bacteria</taxon>
        <taxon>Pseudomonadati</taxon>
        <taxon>Planctomycetota</taxon>
        <taxon>Candidatus Brocadiia</taxon>
        <taxon>Candidatus Brocadiales</taxon>
        <taxon>Candidatus Scalinduaceae</taxon>
        <taxon>Candidatus Scalindua</taxon>
    </lineage>
</organism>
<comment type="caution">
    <text evidence="4">The sequence shown here is derived from an EMBL/GenBank/DDBJ whole genome shotgun (WGS) entry which is preliminary data.</text>
</comment>
<dbReference type="Gene3D" id="3.30.70.100">
    <property type="match status" value="1"/>
</dbReference>
<protein>
    <submittedName>
        <fullName evidence="4">Mercuric transport protein periplasmic component</fullName>
    </submittedName>
</protein>
<evidence type="ECO:0000256" key="1">
    <source>
        <dbReference type="ARBA" id="ARBA00022723"/>
    </source>
</evidence>
<feature type="signal peptide" evidence="2">
    <location>
        <begin position="1"/>
        <end position="28"/>
    </location>
</feature>
<dbReference type="GO" id="GO:0046872">
    <property type="term" value="F:metal ion binding"/>
    <property type="evidence" value="ECO:0007669"/>
    <property type="project" value="UniProtKB-KW"/>
</dbReference>
<dbReference type="AlphaFoldDB" id="A0A0B0EIU8"/>
<dbReference type="PANTHER" id="PTHR46594">
    <property type="entry name" value="P-TYPE CATION-TRANSPORTING ATPASE"/>
    <property type="match status" value="1"/>
</dbReference>
<proteinExistence type="predicted"/>
<evidence type="ECO:0000313" key="5">
    <source>
        <dbReference type="Proteomes" id="UP000030652"/>
    </source>
</evidence>
<name>A0A0B0EIU8_9BACT</name>
<feature type="domain" description="HMA" evidence="3">
    <location>
        <begin position="43"/>
        <end position="109"/>
    </location>
</feature>
<dbReference type="Pfam" id="PF00403">
    <property type="entry name" value="HMA"/>
    <property type="match status" value="1"/>
</dbReference>
<dbReference type="PRINTS" id="PR00946">
    <property type="entry name" value="HGSCAVENGER"/>
</dbReference>
<dbReference type="InterPro" id="IPR001802">
    <property type="entry name" value="MerP/CopZ"/>
</dbReference>
<dbReference type="InterPro" id="IPR006121">
    <property type="entry name" value="HMA_dom"/>
</dbReference>
<dbReference type="InterPro" id="IPR036163">
    <property type="entry name" value="HMA_dom_sf"/>
</dbReference>
<accession>A0A0B0EIU8</accession>
<evidence type="ECO:0000259" key="3">
    <source>
        <dbReference type="PROSITE" id="PS50846"/>
    </source>
</evidence>
<sequence>MFKPLKLSCIIFAAVMFTFVFSFSVVQASCTVCEDVDKHPKTKDVTLNVAGMTCGGCEGKVKKVLSACKGVSDVKVSHKEGKVELHLEDGKTSVDDLIKAVKNLGYKVTEG</sequence>
<dbReference type="CDD" id="cd00371">
    <property type="entry name" value="HMA"/>
    <property type="match status" value="1"/>
</dbReference>
<keyword evidence="2" id="KW-0732">Signal</keyword>
<feature type="chain" id="PRO_5002073436" evidence="2">
    <location>
        <begin position="29"/>
        <end position="111"/>
    </location>
</feature>
<reference evidence="4 5" key="1">
    <citation type="submission" date="2014-10" db="EMBL/GenBank/DDBJ databases">
        <title>Draft genome of anammox bacterium scalindua brodae, obtained using differential coverage binning of sequence data from two enrichment reactors.</title>
        <authorList>
            <person name="Speth D.R."/>
            <person name="Russ L."/>
            <person name="Kartal B."/>
            <person name="Op den Camp H.J."/>
            <person name="Dutilh B.E."/>
            <person name="Jetten M.S."/>
        </authorList>
    </citation>
    <scope>NUCLEOTIDE SEQUENCE [LARGE SCALE GENOMIC DNA]</scope>
    <source>
        <strain evidence="4">RU1</strain>
    </source>
</reference>
<dbReference type="PANTHER" id="PTHR46594:SF4">
    <property type="entry name" value="P-TYPE CATION-TRANSPORTING ATPASE"/>
    <property type="match status" value="1"/>
</dbReference>
<dbReference type="PROSITE" id="PS50846">
    <property type="entry name" value="HMA_2"/>
    <property type="match status" value="1"/>
</dbReference>
<dbReference type="Proteomes" id="UP000030652">
    <property type="component" value="Unassembled WGS sequence"/>
</dbReference>
<evidence type="ECO:0000256" key="2">
    <source>
        <dbReference type="SAM" id="SignalP"/>
    </source>
</evidence>
<evidence type="ECO:0000313" key="4">
    <source>
        <dbReference type="EMBL" id="KHE92504.1"/>
    </source>
</evidence>
<keyword evidence="1" id="KW-0479">Metal-binding</keyword>